<feature type="binding site" evidence="7">
    <location>
        <begin position="239"/>
        <end position="240"/>
    </location>
    <ligand>
        <name>L-ornithine</name>
        <dbReference type="ChEBI" id="CHEBI:46911"/>
    </ligand>
</feature>
<dbReference type="Pfam" id="PF02729">
    <property type="entry name" value="OTCace_N"/>
    <property type="match status" value="1"/>
</dbReference>
<dbReference type="InterPro" id="IPR006131">
    <property type="entry name" value="Asp_carbamoyltransf_Asp/Orn-bd"/>
</dbReference>
<dbReference type="InterPro" id="IPR006132">
    <property type="entry name" value="Asp/Orn_carbamoyltranf_P-bd"/>
</dbReference>
<feature type="domain" description="Aspartate/ornithine carbamoyltransferase carbamoyl-P binding" evidence="9">
    <location>
        <begin position="12"/>
        <end position="152"/>
    </location>
</feature>
<dbReference type="EMBL" id="CP102453">
    <property type="protein sequence ID" value="UUX33722.1"/>
    <property type="molecule type" value="Genomic_DNA"/>
</dbReference>
<comment type="similarity">
    <text evidence="2 7">Belongs to the aspartate/ornithine carbamoyltransferase superfamily. OTCase family.</text>
</comment>
<dbReference type="InterPro" id="IPR036901">
    <property type="entry name" value="Asp/Orn_carbamoylTrfase_sf"/>
</dbReference>
<evidence type="ECO:0000256" key="7">
    <source>
        <dbReference type="HAMAP-Rule" id="MF_01109"/>
    </source>
</evidence>
<proteinExistence type="inferred from homology"/>
<dbReference type="GO" id="GO:0004585">
    <property type="term" value="F:ornithine carbamoyltransferase activity"/>
    <property type="evidence" value="ECO:0007669"/>
    <property type="project" value="UniProtKB-EC"/>
</dbReference>
<reference evidence="10 11" key="1">
    <citation type="submission" date="2022-08" db="EMBL/GenBank/DDBJ databases">
        <title>Aerococcaceae sp. nov isolated from spoiled eye mask.</title>
        <authorList>
            <person name="Zhou G."/>
            <person name="Xie X.-B."/>
            <person name="Shi Q.-S."/>
            <person name="Wang Y.-S."/>
            <person name="Wen X."/>
            <person name="Peng H."/>
            <person name="Yang X.-J."/>
            <person name="Tao H.-B."/>
            <person name="Huang X.-M."/>
        </authorList>
    </citation>
    <scope>NUCLEOTIDE SEQUENCE [LARGE SCALE GENOMIC DNA]</scope>
    <source>
        <strain evidence="11">DM20194951</strain>
    </source>
</reference>
<evidence type="ECO:0000259" key="8">
    <source>
        <dbReference type="Pfam" id="PF00185"/>
    </source>
</evidence>
<dbReference type="InterPro" id="IPR006130">
    <property type="entry name" value="Asp/Orn_carbamoylTrfase"/>
</dbReference>
<feature type="binding site" evidence="7">
    <location>
        <begin position="61"/>
        <end position="64"/>
    </location>
    <ligand>
        <name>carbamoyl phosphate</name>
        <dbReference type="ChEBI" id="CHEBI:58228"/>
    </ligand>
</feature>
<accession>A0ABY5P4Q6</accession>
<feature type="binding site" evidence="7">
    <location>
        <position position="235"/>
    </location>
    <ligand>
        <name>L-ornithine</name>
        <dbReference type="ChEBI" id="CHEBI:46911"/>
    </ligand>
</feature>
<keyword evidence="5 7" id="KW-0808">Transferase</keyword>
<feature type="binding site" evidence="7">
    <location>
        <position position="112"/>
    </location>
    <ligand>
        <name>carbamoyl phosphate</name>
        <dbReference type="ChEBI" id="CHEBI:58228"/>
    </ligand>
</feature>
<protein>
    <recommendedName>
        <fullName evidence="3 7">Ornithine carbamoyltransferase</fullName>
        <shortName evidence="7">OTCase</shortName>
        <ecNumber evidence="3 7">2.1.3.3</ecNumber>
    </recommendedName>
</protein>
<dbReference type="PRINTS" id="PR00100">
    <property type="entry name" value="AOTCASE"/>
</dbReference>
<sequence>MKKGVKRMFQGRNFLKEIDFTGKELAYLIDFSMHLKDLKRRGIPHEYLKGQNICLLFEKTSTRTRAAFTVAANDLGASPEYLGSNDIQLGKKESMKDTAIVLGSMFDGIEYRGFSQAVVEELGKFAGVPVWNGLSNEWHPTQMIADFMTIKEEFGYLKGLNLVFCGDGRNNVANSLLVTGAKLGVNVTIAAPEELFPTNELIALAEGFAAETEATVTVTTDIQTAVKKAHVIYTDVWVSMGEEEKFAERIELLMPYQVNDTLLSIVENDYIFLHCLPAFHDTKTSYGKEIADRFGINEMEVTDSVFQSAQGRQFQQAENRMHSIKAIMAATNGNLFVPDLYE</sequence>
<keyword evidence="11" id="KW-1185">Reference proteome</keyword>
<name>A0ABY5P4Q6_9LACT</name>
<feature type="binding site" evidence="7">
    <location>
        <position position="320"/>
    </location>
    <ligand>
        <name>carbamoyl phosphate</name>
        <dbReference type="ChEBI" id="CHEBI:58228"/>
    </ligand>
</feature>
<dbReference type="NCBIfam" id="TIGR00658">
    <property type="entry name" value="orni_carb_tr"/>
    <property type="match status" value="1"/>
</dbReference>
<evidence type="ECO:0000256" key="1">
    <source>
        <dbReference type="ARBA" id="ARBA00004496"/>
    </source>
</evidence>
<dbReference type="PROSITE" id="PS00097">
    <property type="entry name" value="CARBAMOYLTRANSFERASE"/>
    <property type="match status" value="1"/>
</dbReference>
<feature type="binding site" evidence="7">
    <location>
        <position position="171"/>
    </location>
    <ligand>
        <name>L-ornithine</name>
        <dbReference type="ChEBI" id="CHEBI:46911"/>
    </ligand>
</feature>
<dbReference type="Proteomes" id="UP001315967">
    <property type="component" value="Chromosome"/>
</dbReference>
<gene>
    <name evidence="10" type="primary">argF</name>
    <name evidence="10" type="ORF">NRE15_12655</name>
</gene>
<evidence type="ECO:0000256" key="6">
    <source>
        <dbReference type="ARBA" id="ARBA00048772"/>
    </source>
</evidence>
<comment type="subcellular location">
    <subcellularLocation>
        <location evidence="1 7">Cytoplasm</location>
    </subcellularLocation>
</comment>
<dbReference type="Pfam" id="PF00185">
    <property type="entry name" value="OTCace"/>
    <property type="match status" value="1"/>
</dbReference>
<dbReference type="RefSeq" id="WP_313793225.1">
    <property type="nucleotide sequence ID" value="NZ_CP102453.1"/>
</dbReference>
<organism evidence="10 11">
    <name type="scientific">Fundicoccus culcitae</name>
    <dbReference type="NCBI Taxonomy" id="2969821"/>
    <lineage>
        <taxon>Bacteria</taxon>
        <taxon>Bacillati</taxon>
        <taxon>Bacillota</taxon>
        <taxon>Bacilli</taxon>
        <taxon>Lactobacillales</taxon>
        <taxon>Aerococcaceae</taxon>
        <taxon>Fundicoccus</taxon>
    </lineage>
</organism>
<dbReference type="PANTHER" id="PTHR45753:SF1">
    <property type="entry name" value="ORNITHINE CARBAMOYLTRANSFERASE, CATABOLIC"/>
    <property type="match status" value="1"/>
</dbReference>
<evidence type="ECO:0000256" key="5">
    <source>
        <dbReference type="ARBA" id="ARBA00022679"/>
    </source>
</evidence>
<feature type="binding site" evidence="7">
    <location>
        <position position="88"/>
    </location>
    <ligand>
        <name>carbamoyl phosphate</name>
        <dbReference type="ChEBI" id="CHEBI:58228"/>
    </ligand>
</feature>
<dbReference type="HAMAP" id="MF_01109">
    <property type="entry name" value="OTCase"/>
    <property type="match status" value="1"/>
</dbReference>
<dbReference type="PRINTS" id="PR00102">
    <property type="entry name" value="OTCASE"/>
</dbReference>
<dbReference type="SUPFAM" id="SSF53671">
    <property type="entry name" value="Aspartate/ornithine carbamoyltransferase"/>
    <property type="match status" value="1"/>
</dbReference>
<feature type="binding site" evidence="7">
    <location>
        <begin position="275"/>
        <end position="276"/>
    </location>
    <ligand>
        <name>carbamoyl phosphate</name>
        <dbReference type="ChEBI" id="CHEBI:58228"/>
    </ligand>
</feature>
<evidence type="ECO:0000259" key="9">
    <source>
        <dbReference type="Pfam" id="PF02729"/>
    </source>
</evidence>
<dbReference type="InterPro" id="IPR002292">
    <property type="entry name" value="Orn/put_carbamltrans"/>
</dbReference>
<dbReference type="InterPro" id="IPR024904">
    <property type="entry name" value="OTCase_ArgI"/>
</dbReference>
<evidence type="ECO:0000256" key="4">
    <source>
        <dbReference type="ARBA" id="ARBA00022490"/>
    </source>
</evidence>
<dbReference type="EC" id="2.1.3.3" evidence="3 7"/>
<keyword evidence="4 7" id="KW-0963">Cytoplasm</keyword>
<evidence type="ECO:0000256" key="3">
    <source>
        <dbReference type="ARBA" id="ARBA00013007"/>
    </source>
</evidence>
<dbReference type="Gene3D" id="3.40.50.1370">
    <property type="entry name" value="Aspartate/ornithine carbamoyltransferase"/>
    <property type="match status" value="2"/>
</dbReference>
<dbReference type="PANTHER" id="PTHR45753">
    <property type="entry name" value="ORNITHINE CARBAMOYLTRANSFERASE, MITOCHONDRIAL"/>
    <property type="match status" value="1"/>
</dbReference>
<evidence type="ECO:0000313" key="11">
    <source>
        <dbReference type="Proteomes" id="UP001315967"/>
    </source>
</evidence>
<feature type="binding site" evidence="7">
    <location>
        <begin position="139"/>
        <end position="142"/>
    </location>
    <ligand>
        <name>carbamoyl phosphate</name>
        <dbReference type="ChEBI" id="CHEBI:58228"/>
    </ligand>
</feature>
<dbReference type="NCBIfam" id="NF001986">
    <property type="entry name" value="PRK00779.1"/>
    <property type="match status" value="1"/>
</dbReference>
<evidence type="ECO:0000313" key="10">
    <source>
        <dbReference type="EMBL" id="UUX33722.1"/>
    </source>
</evidence>
<comment type="catalytic activity">
    <reaction evidence="6 7">
        <text>carbamoyl phosphate + L-ornithine = L-citrulline + phosphate + H(+)</text>
        <dbReference type="Rhea" id="RHEA:19513"/>
        <dbReference type="ChEBI" id="CHEBI:15378"/>
        <dbReference type="ChEBI" id="CHEBI:43474"/>
        <dbReference type="ChEBI" id="CHEBI:46911"/>
        <dbReference type="ChEBI" id="CHEBI:57743"/>
        <dbReference type="ChEBI" id="CHEBI:58228"/>
        <dbReference type="EC" id="2.1.3.3"/>
    </reaction>
</comment>
<evidence type="ECO:0000256" key="2">
    <source>
        <dbReference type="ARBA" id="ARBA00007805"/>
    </source>
</evidence>
<feature type="domain" description="Aspartate/ornithine carbamoyltransferase Asp/Orn-binding" evidence="8">
    <location>
        <begin position="158"/>
        <end position="330"/>
    </location>
</feature>